<dbReference type="CDD" id="cd14332">
    <property type="entry name" value="UBA_RuvA_C"/>
    <property type="match status" value="1"/>
</dbReference>
<dbReference type="RefSeq" id="WP_146295558.1">
    <property type="nucleotide sequence ID" value="NZ_CP042326.1"/>
</dbReference>
<dbReference type="HAMAP" id="MF_00031">
    <property type="entry name" value="DNA_HJ_migration_RuvA"/>
    <property type="match status" value="1"/>
</dbReference>
<keyword evidence="4 6" id="KW-0233">DNA recombination</keyword>
<comment type="subunit">
    <text evidence="6">Homotetramer. Forms an RuvA(8)-RuvB(12)-Holliday junction (HJ) complex. HJ DNA is sandwiched between 2 RuvA tetramers; dsDNA enters through RuvA and exits via RuvB. An RuvB hexamer assembles on each DNA strand where it exits the tetramer. Each RuvB hexamer is contacted by two RuvA subunits (via domain III) on 2 adjacent RuvB subunits; this complex drives branch migration. In the full resolvosome a probable DNA-RuvA(4)-RuvB(12)-RuvC(2) complex forms which resolves the HJ.</text>
</comment>
<dbReference type="SUPFAM" id="SSF46929">
    <property type="entry name" value="DNA helicase RuvA subunit, C-terminal domain"/>
    <property type="match status" value="1"/>
</dbReference>
<dbReference type="InterPro" id="IPR010994">
    <property type="entry name" value="RuvA_2-like"/>
</dbReference>
<protein>
    <recommendedName>
        <fullName evidence="6">Holliday junction branch migration complex subunit RuvA</fullName>
    </recommendedName>
</protein>
<accession>A0A5B8NL24</accession>
<dbReference type="GO" id="GO:0005737">
    <property type="term" value="C:cytoplasm"/>
    <property type="evidence" value="ECO:0007669"/>
    <property type="project" value="UniProtKB-SubCell"/>
</dbReference>
<evidence type="ECO:0000313" key="8">
    <source>
        <dbReference type="EMBL" id="QDZ39962.1"/>
    </source>
</evidence>
<comment type="similarity">
    <text evidence="6">Belongs to the RuvA family.</text>
</comment>
<evidence type="ECO:0000256" key="3">
    <source>
        <dbReference type="ARBA" id="ARBA00023125"/>
    </source>
</evidence>
<dbReference type="Pfam" id="PF07499">
    <property type="entry name" value="RuvA_C"/>
    <property type="match status" value="1"/>
</dbReference>
<keyword evidence="3 6" id="KW-0238">DNA-binding</keyword>
<keyword evidence="1 6" id="KW-0963">Cytoplasm</keyword>
<dbReference type="OrthoDB" id="5293449at2"/>
<reference evidence="8" key="1">
    <citation type="submission" date="2019-08" db="EMBL/GenBank/DDBJ databases">
        <title>Carotenoids and Carotenoid Binding Proteins in the Halophilic Cyanobacterium Euhalothece sp. ZM00.</title>
        <authorList>
            <person name="Cho S.M."/>
            <person name="Song J.Y."/>
            <person name="Park Y.-I."/>
        </authorList>
    </citation>
    <scope>NUCLEOTIDE SEQUENCE [LARGE SCALE GENOMIC DNA]</scope>
    <source>
        <strain evidence="8">Z-M001</strain>
    </source>
</reference>
<feature type="region of interest" description="Domain III" evidence="6">
    <location>
        <begin position="159"/>
        <end position="211"/>
    </location>
</feature>
<dbReference type="Pfam" id="PF14520">
    <property type="entry name" value="HHH_5"/>
    <property type="match status" value="1"/>
</dbReference>
<keyword evidence="2 6" id="KW-0227">DNA damage</keyword>
<dbReference type="Gene3D" id="1.10.150.20">
    <property type="entry name" value="5' to 3' exonuclease, C-terminal subdomain"/>
    <property type="match status" value="1"/>
</dbReference>
<dbReference type="InterPro" id="IPR011114">
    <property type="entry name" value="RuvA_C"/>
</dbReference>
<organism evidence="8 9">
    <name type="scientific">Euhalothece natronophila Z-M001</name>
    <dbReference type="NCBI Taxonomy" id="522448"/>
    <lineage>
        <taxon>Bacteria</taxon>
        <taxon>Bacillati</taxon>
        <taxon>Cyanobacteriota</taxon>
        <taxon>Cyanophyceae</taxon>
        <taxon>Oscillatoriophycideae</taxon>
        <taxon>Chroococcales</taxon>
        <taxon>Halothecacae</taxon>
        <taxon>Halothece cluster</taxon>
        <taxon>Euhalothece</taxon>
    </lineage>
</organism>
<feature type="domain" description="Helix-hairpin-helix DNA-binding motif class 1" evidence="7">
    <location>
        <begin position="79"/>
        <end position="98"/>
    </location>
</feature>
<dbReference type="InterPro" id="IPR036267">
    <property type="entry name" value="RuvA_C_sf"/>
</dbReference>
<dbReference type="SUPFAM" id="SSF50249">
    <property type="entry name" value="Nucleic acid-binding proteins"/>
    <property type="match status" value="1"/>
</dbReference>
<evidence type="ECO:0000256" key="5">
    <source>
        <dbReference type="ARBA" id="ARBA00023204"/>
    </source>
</evidence>
<dbReference type="InterPro" id="IPR013849">
    <property type="entry name" value="DNA_helicase_Holl-junc_RuvA_I"/>
</dbReference>
<dbReference type="InterPro" id="IPR003583">
    <property type="entry name" value="Hlx-hairpin-Hlx_DNA-bd_motif"/>
</dbReference>
<sequence length="211" mass="23530">MLNYLRGTVVQVVRDTGSRVKLILEVNQVGYEVQIPSRFGRKLEEENSEAVQVFTDQQIREDHLILYGFESGAERDLFRKLIAVNGVGSQMAIALIDTLGLPELVEAIVTENIQLLTKTPGVGKKTAERIALELKTKLAQWRTESGLVKKGDESLAPKPEIREDVEMTLLALGYSNQEIEQALSVISQDSLLAKNPNAEEWIRSAIAWLSQ</sequence>
<feature type="domain" description="Helix-hairpin-helix DNA-binding motif class 1" evidence="7">
    <location>
        <begin position="114"/>
        <end position="133"/>
    </location>
</feature>
<dbReference type="GO" id="GO:0009379">
    <property type="term" value="C:Holliday junction helicase complex"/>
    <property type="evidence" value="ECO:0007669"/>
    <property type="project" value="InterPro"/>
</dbReference>
<evidence type="ECO:0000259" key="7">
    <source>
        <dbReference type="SMART" id="SM00278"/>
    </source>
</evidence>
<dbReference type="EMBL" id="CP042326">
    <property type="protein sequence ID" value="QDZ39962.1"/>
    <property type="molecule type" value="Genomic_DNA"/>
</dbReference>
<dbReference type="SMART" id="SM00278">
    <property type="entry name" value="HhH1"/>
    <property type="match status" value="2"/>
</dbReference>
<dbReference type="GO" id="GO:0006281">
    <property type="term" value="P:DNA repair"/>
    <property type="evidence" value="ECO:0007669"/>
    <property type="project" value="UniProtKB-UniRule"/>
</dbReference>
<evidence type="ECO:0000256" key="4">
    <source>
        <dbReference type="ARBA" id="ARBA00023172"/>
    </source>
</evidence>
<dbReference type="Proteomes" id="UP000318453">
    <property type="component" value="Chromosome"/>
</dbReference>
<gene>
    <name evidence="6 8" type="primary">ruvA</name>
    <name evidence="8" type="ORF">FRE64_08400</name>
</gene>
<dbReference type="GO" id="GO:0006310">
    <property type="term" value="P:DNA recombination"/>
    <property type="evidence" value="ECO:0007669"/>
    <property type="project" value="UniProtKB-UniRule"/>
</dbReference>
<dbReference type="AlphaFoldDB" id="A0A5B8NL24"/>
<comment type="subcellular location">
    <subcellularLocation>
        <location evidence="6">Cytoplasm</location>
    </subcellularLocation>
</comment>
<comment type="caution">
    <text evidence="6">Lacks conserved residue(s) required for the propagation of feature annotation.</text>
</comment>
<dbReference type="InterPro" id="IPR012340">
    <property type="entry name" value="NA-bd_OB-fold"/>
</dbReference>
<evidence type="ECO:0000256" key="1">
    <source>
        <dbReference type="ARBA" id="ARBA00022490"/>
    </source>
</evidence>
<dbReference type="Pfam" id="PF01330">
    <property type="entry name" value="RuvA_N"/>
    <property type="match status" value="1"/>
</dbReference>
<dbReference type="NCBIfam" id="TIGR00084">
    <property type="entry name" value="ruvA"/>
    <property type="match status" value="1"/>
</dbReference>
<name>A0A5B8NL24_9CHRO</name>
<dbReference type="KEGG" id="enn:FRE64_08400"/>
<evidence type="ECO:0000256" key="2">
    <source>
        <dbReference type="ARBA" id="ARBA00022763"/>
    </source>
</evidence>
<dbReference type="GO" id="GO:0048476">
    <property type="term" value="C:Holliday junction resolvase complex"/>
    <property type="evidence" value="ECO:0007669"/>
    <property type="project" value="UniProtKB-UniRule"/>
</dbReference>
<dbReference type="GO" id="GO:0009378">
    <property type="term" value="F:four-way junction helicase activity"/>
    <property type="evidence" value="ECO:0007669"/>
    <property type="project" value="InterPro"/>
</dbReference>
<keyword evidence="9" id="KW-1185">Reference proteome</keyword>
<evidence type="ECO:0000313" key="9">
    <source>
        <dbReference type="Proteomes" id="UP000318453"/>
    </source>
</evidence>
<evidence type="ECO:0000256" key="6">
    <source>
        <dbReference type="HAMAP-Rule" id="MF_00031"/>
    </source>
</evidence>
<keyword evidence="5 6" id="KW-0234">DNA repair</keyword>
<dbReference type="Gene3D" id="2.40.50.140">
    <property type="entry name" value="Nucleic acid-binding proteins"/>
    <property type="match status" value="1"/>
</dbReference>
<comment type="function">
    <text evidence="6">The RuvA-RuvB-RuvC complex processes Holliday junction (HJ) DNA during genetic recombination and DNA repair, while the RuvA-RuvB complex plays an important role in the rescue of blocked DNA replication forks via replication fork reversal (RFR). RuvA specifically binds to HJ cruciform DNA, conferring on it an open structure. The RuvB hexamer acts as an ATP-dependent pump, pulling dsDNA into and through the RuvAB complex. HJ branch migration allows RuvC to scan DNA until it finds its consensus sequence, where it cleaves and resolves the cruciform DNA.</text>
</comment>
<dbReference type="InterPro" id="IPR000085">
    <property type="entry name" value="RuvA"/>
</dbReference>
<dbReference type="SUPFAM" id="SSF47781">
    <property type="entry name" value="RuvA domain 2-like"/>
    <property type="match status" value="1"/>
</dbReference>
<proteinExistence type="inferred from homology"/>
<dbReference type="GO" id="GO:0000400">
    <property type="term" value="F:four-way junction DNA binding"/>
    <property type="evidence" value="ECO:0007669"/>
    <property type="project" value="UniProtKB-UniRule"/>
</dbReference>
<comment type="domain">
    <text evidence="6">Has three domains with a flexible linker between the domains II and III and assumes an 'L' shape. Domain III is highly mobile and contacts RuvB.</text>
</comment>
<dbReference type="GO" id="GO:0005524">
    <property type="term" value="F:ATP binding"/>
    <property type="evidence" value="ECO:0007669"/>
    <property type="project" value="InterPro"/>
</dbReference>